<dbReference type="RefSeq" id="WP_215231849.1">
    <property type="nucleotide sequence ID" value="NZ_CAJRAU010000001.1"/>
</dbReference>
<dbReference type="Pfam" id="PF13688">
    <property type="entry name" value="Reprolysin_5"/>
    <property type="match status" value="1"/>
</dbReference>
<evidence type="ECO:0000313" key="3">
    <source>
        <dbReference type="Proteomes" id="UP000679725"/>
    </source>
</evidence>
<name>A0ABM8UJL8_9BACT</name>
<comment type="caution">
    <text evidence="2">The sequence shown here is derived from an EMBL/GenBank/DDBJ whole genome shotgun (WGS) entry which is preliminary data.</text>
</comment>
<sequence length="1125" mass="127562">MNAISTGRSLLIFLFFFIFKIAAAQQNLPVCATNDSLSDARLAKYAQLSDLTRARTSAGERLEYRLGIDINYDTYVAYNGDKDKLTKEAYRFIQAASDIFEREINVKLTISYIQIWDQPEPYVFTNDFEYFTHVLNYWTLNRFEERDAVVGFSVRNGWFYGGYRMCTSNFPVPGNSYIDVDLLCHELGHTLGSPHTHSCSWPGGPIDRCTNVEGATSECEDGYQEYVNGSIMSYCRSVLSFHPLCRNLMRDYAEGKIEPTFKLGAFTEQPSEPAALSLRDPNPDATISTPSFDWKAAFRADRYRFQIAKDQAFTQIVEDTLIRQSYFQSRGQSEGSYFSRYRAENDIKAEEWSQSVRFTIAPFSTSTAPPLLFDARIISARNLTGYFYAFAGISHYEVEITDVNARESFTRSFETLAGAQQSFSILHPYEWYKQFIVRLRVQKNNVWGEWSAVYPLSQSWTNTFGSANQVTKTSSTPILTTTLSKGTFHPGPITGYLEVATDNKFSNIVHRDSMASNAINSWNSTKMLYRPDLQENSSYHVRSRIKWAPKSYSEWENLQLSTGFKDQRFRYLGVVSPNLQEPGYTAMFRNRFVKGVDKMYVHSITAGYYESGDLDQWDTYISSTTNGKSPNNLQFFGINRNGTIYMMDLANNMVVKTGNSYERYLQPEKFYSNGLCPLAVTENSGVFFVTGDRGIGRFQEGNWYFYGQETFGTTRLMTVTSDPDDHIWAVTDQGNVWKFYNNNWSQHSFIPEGYRVTGLAFDQNKLPTAYGEFGIRQLNSANNSWEMIEAIAPQSIRKVVFDKNNRLWAASFNFWDDTNIQQSLISYKDGIANVYTDGLDMLRENFDIEYFNEKLLILTGGAELHTFDENKIQRFEPKAGYCTGENVALTITSNSTFSKNKSATVEIRNMEKGNITSIPVQVENGLISFQLPETIAKGTYALKTIFTYPALESNESGSFQIQPPEIVNVKVEKNGLFKTALKVAEAPDQSYQWQLNGTDIPGATSPVWMASQSGEYRVIISNDGGCALRSEMIPVTIDQPNEVTLLQNNPNPAGSSTDISFYLPTQTEVALELFNLRGQKIMQLQKGDLAPGWHFSNVNAANLPSGIYVYRLKAGNTEKALKMIK</sequence>
<dbReference type="InterPro" id="IPR026444">
    <property type="entry name" value="Secre_tail"/>
</dbReference>
<accession>A0ABM8UJL8</accession>
<keyword evidence="3" id="KW-1185">Reference proteome</keyword>
<evidence type="ECO:0000313" key="2">
    <source>
        <dbReference type="EMBL" id="CAG5067697.1"/>
    </source>
</evidence>
<dbReference type="Gene3D" id="2.60.40.4070">
    <property type="match status" value="1"/>
</dbReference>
<dbReference type="Pfam" id="PF18962">
    <property type="entry name" value="Por_Secre_tail"/>
    <property type="match status" value="1"/>
</dbReference>
<dbReference type="NCBIfam" id="TIGR04183">
    <property type="entry name" value="Por_Secre_tail"/>
    <property type="match status" value="1"/>
</dbReference>
<dbReference type="EMBL" id="CAJRAU010000001">
    <property type="protein sequence ID" value="CAG5067697.1"/>
    <property type="molecule type" value="Genomic_DNA"/>
</dbReference>
<dbReference type="SUPFAM" id="SSF63829">
    <property type="entry name" value="Calcium-dependent phosphotriesterase"/>
    <property type="match status" value="1"/>
</dbReference>
<evidence type="ECO:0000259" key="1">
    <source>
        <dbReference type="PROSITE" id="PS50215"/>
    </source>
</evidence>
<feature type="domain" description="Peptidase M12B" evidence="1">
    <location>
        <begin position="62"/>
        <end position="219"/>
    </location>
</feature>
<organism evidence="2 3">
    <name type="scientific">Dyadobacter linearis</name>
    <dbReference type="NCBI Taxonomy" id="2823330"/>
    <lineage>
        <taxon>Bacteria</taxon>
        <taxon>Pseudomonadati</taxon>
        <taxon>Bacteroidota</taxon>
        <taxon>Cytophagia</taxon>
        <taxon>Cytophagales</taxon>
        <taxon>Spirosomataceae</taxon>
        <taxon>Dyadobacter</taxon>
    </lineage>
</organism>
<dbReference type="Gene3D" id="3.40.390.10">
    <property type="entry name" value="Collagenase (Catalytic Domain)"/>
    <property type="match status" value="1"/>
</dbReference>
<dbReference type="PROSITE" id="PS50215">
    <property type="entry name" value="ADAM_MEPRO"/>
    <property type="match status" value="1"/>
</dbReference>
<dbReference type="InterPro" id="IPR024079">
    <property type="entry name" value="MetalloPept_cat_dom_sf"/>
</dbReference>
<gene>
    <name evidence="2" type="ORF">DYBT9623_00418</name>
</gene>
<protein>
    <recommendedName>
        <fullName evidence="1">Peptidase M12B domain-containing protein</fullName>
    </recommendedName>
</protein>
<proteinExistence type="predicted"/>
<reference evidence="2 3" key="1">
    <citation type="submission" date="2021-04" db="EMBL/GenBank/DDBJ databases">
        <authorList>
            <person name="Rodrigo-Torres L."/>
            <person name="Arahal R. D."/>
            <person name="Lucena T."/>
        </authorList>
    </citation>
    <scope>NUCLEOTIDE SEQUENCE [LARGE SCALE GENOMIC DNA]</scope>
    <source>
        <strain evidence="2 3">CECT 9623</strain>
    </source>
</reference>
<dbReference type="InterPro" id="IPR001590">
    <property type="entry name" value="Peptidase_M12B"/>
</dbReference>
<dbReference type="SUPFAM" id="SSF55486">
    <property type="entry name" value="Metalloproteases ('zincins'), catalytic domain"/>
    <property type="match status" value="1"/>
</dbReference>
<dbReference type="Gene3D" id="2.60.40.10">
    <property type="entry name" value="Immunoglobulins"/>
    <property type="match status" value="1"/>
</dbReference>
<dbReference type="InterPro" id="IPR013783">
    <property type="entry name" value="Ig-like_fold"/>
</dbReference>
<dbReference type="Proteomes" id="UP000679725">
    <property type="component" value="Unassembled WGS sequence"/>
</dbReference>